<keyword evidence="3" id="KW-0812">Transmembrane</keyword>
<feature type="compositionally biased region" description="Acidic residues" evidence="2">
    <location>
        <begin position="212"/>
        <end position="227"/>
    </location>
</feature>
<accession>A0ABU6K6Z0</accession>
<feature type="transmembrane region" description="Helical" evidence="3">
    <location>
        <begin position="6"/>
        <end position="23"/>
    </location>
</feature>
<proteinExistence type="predicted"/>
<dbReference type="RefSeq" id="WP_327600435.1">
    <property type="nucleotide sequence ID" value="NZ_JAYXHS010000003.1"/>
</dbReference>
<dbReference type="InterPro" id="IPR021244">
    <property type="entry name" value="DUF2802"/>
</dbReference>
<name>A0ABU6K6Z0_9RHOO</name>
<organism evidence="4 5">
    <name type="scientific">Uliginosibacterium silvisoli</name>
    <dbReference type="NCBI Taxonomy" id="3114758"/>
    <lineage>
        <taxon>Bacteria</taxon>
        <taxon>Pseudomonadati</taxon>
        <taxon>Pseudomonadota</taxon>
        <taxon>Betaproteobacteria</taxon>
        <taxon>Rhodocyclales</taxon>
        <taxon>Zoogloeaceae</taxon>
        <taxon>Uliginosibacterium</taxon>
    </lineage>
</organism>
<keyword evidence="3" id="KW-1133">Transmembrane helix</keyword>
<evidence type="ECO:0000256" key="3">
    <source>
        <dbReference type="SAM" id="Phobius"/>
    </source>
</evidence>
<comment type="caution">
    <text evidence="4">The sequence shown here is derived from an EMBL/GenBank/DDBJ whole genome shotgun (WGS) entry which is preliminary data.</text>
</comment>
<sequence length="238" mass="26104">MELRTVLIVLLVVLCIYMAWLAIRWRRAEHRARSAGVRDDRHAHVFRDIDRFGAIPVGQSAAEVHAYHADDGPSGQTVDTDEDDSVVSLSTQAAEHRPEPAVAEPARTPRPAEPDASGFGFDALLEVRQMRHLVDETRAQNARLSDDVARLREELAALRAASRVAPAYAEAVSMVQRGLDAQAIAERCGISVAEAELVRALSDQHGAPADGADAEAEADENFEDEDQDLNHNHGRRHD</sequence>
<keyword evidence="5" id="KW-1185">Reference proteome</keyword>
<dbReference type="Proteomes" id="UP001331561">
    <property type="component" value="Unassembled WGS sequence"/>
</dbReference>
<feature type="coiled-coil region" evidence="1">
    <location>
        <begin position="127"/>
        <end position="161"/>
    </location>
</feature>
<reference evidence="4 5" key="1">
    <citation type="submission" date="2024-01" db="EMBL/GenBank/DDBJ databases">
        <title>Uliginosibacterium soil sp. nov.</title>
        <authorList>
            <person name="Lv Y."/>
        </authorList>
    </citation>
    <scope>NUCLEOTIDE SEQUENCE [LARGE SCALE GENOMIC DNA]</scope>
    <source>
        <strain evidence="4 5">H3</strain>
    </source>
</reference>
<protein>
    <submittedName>
        <fullName evidence="4">DUF2802 domain-containing protein</fullName>
    </submittedName>
</protein>
<evidence type="ECO:0000313" key="5">
    <source>
        <dbReference type="Proteomes" id="UP001331561"/>
    </source>
</evidence>
<keyword evidence="3" id="KW-0472">Membrane</keyword>
<evidence type="ECO:0000313" key="4">
    <source>
        <dbReference type="EMBL" id="MEC5387466.1"/>
    </source>
</evidence>
<dbReference type="EMBL" id="JAYXHS010000003">
    <property type="protein sequence ID" value="MEC5387466.1"/>
    <property type="molecule type" value="Genomic_DNA"/>
</dbReference>
<evidence type="ECO:0000256" key="2">
    <source>
        <dbReference type="SAM" id="MobiDB-lite"/>
    </source>
</evidence>
<evidence type="ECO:0000256" key="1">
    <source>
        <dbReference type="SAM" id="Coils"/>
    </source>
</evidence>
<feature type="region of interest" description="Disordered" evidence="2">
    <location>
        <begin position="203"/>
        <end position="238"/>
    </location>
</feature>
<feature type="region of interest" description="Disordered" evidence="2">
    <location>
        <begin position="68"/>
        <end position="118"/>
    </location>
</feature>
<keyword evidence="1" id="KW-0175">Coiled coil</keyword>
<gene>
    <name evidence="4" type="ORF">VVD49_17175</name>
</gene>
<dbReference type="Pfam" id="PF10975">
    <property type="entry name" value="DUF2802"/>
    <property type="match status" value="1"/>
</dbReference>